<protein>
    <submittedName>
        <fullName evidence="1">Uncharacterized protein</fullName>
    </submittedName>
</protein>
<name>A0ACB7J1D1_PLECO</name>
<gene>
    <name evidence="1" type="ORF">CCMSSC00406_0010014</name>
</gene>
<evidence type="ECO:0000313" key="2">
    <source>
        <dbReference type="Proteomes" id="UP000824881"/>
    </source>
</evidence>
<proteinExistence type="predicted"/>
<sequence length="377" mass="41465">MAGTAGTAAEGLRNVTIDDGGGDETTHIVPTYLPPERWSSGGHAMPNASLAHNRTWHDATVHPGERPLNVSFSFTGVALFVYCIIANTPPKYSKAFDAFANYTFVLDEELVGTYKHDVEETHIFYYNVPVYVNQTLENKSHNFNIIAYPEDQAVLLLFDYAVYTTCEGHCVSDDAPASIAPIRTLTPAHSMDAPTSNLPTSGSDVMSTPEPRPNAGIIVAATLAGLAVFILSGTFLLHRFRQAKRSSRQEAKLWRQKKLKGYSADTRTAAYAVAHDSSIERPDRVGVGEKYLAMLVPAKSRQRAALRAAITAIFHDNTTIAEPRPRRYSPGRLRCVLTLAIGDQSAFPLGAPFRVRHWRMHLPKQSPTTATTQKRNS</sequence>
<accession>A0ACB7J1D1</accession>
<comment type="caution">
    <text evidence="1">The sequence shown here is derived from an EMBL/GenBank/DDBJ whole genome shotgun (WGS) entry which is preliminary data.</text>
</comment>
<dbReference type="EMBL" id="WQMT02000004">
    <property type="protein sequence ID" value="KAG9224080.1"/>
    <property type="molecule type" value="Genomic_DNA"/>
</dbReference>
<reference evidence="1 2" key="1">
    <citation type="journal article" date="2021" name="Appl. Environ. Microbiol.">
        <title>Genetic linkage and physical mapping for an oyster mushroom Pleurotus cornucopiae and QTL analysis for the trait cap color.</title>
        <authorList>
            <person name="Zhang Y."/>
            <person name="Gao W."/>
            <person name="Sonnenberg A."/>
            <person name="Chen Q."/>
            <person name="Zhang J."/>
            <person name="Huang C."/>
        </authorList>
    </citation>
    <scope>NUCLEOTIDE SEQUENCE [LARGE SCALE GENOMIC DNA]</scope>
    <source>
        <strain evidence="1">CCMSSC00406</strain>
    </source>
</reference>
<evidence type="ECO:0000313" key="1">
    <source>
        <dbReference type="EMBL" id="KAG9224080.1"/>
    </source>
</evidence>
<keyword evidence="2" id="KW-1185">Reference proteome</keyword>
<organism evidence="1 2">
    <name type="scientific">Pleurotus cornucopiae</name>
    <name type="common">Cornucopia mushroom</name>
    <dbReference type="NCBI Taxonomy" id="5321"/>
    <lineage>
        <taxon>Eukaryota</taxon>
        <taxon>Fungi</taxon>
        <taxon>Dikarya</taxon>
        <taxon>Basidiomycota</taxon>
        <taxon>Agaricomycotina</taxon>
        <taxon>Agaricomycetes</taxon>
        <taxon>Agaricomycetidae</taxon>
        <taxon>Agaricales</taxon>
        <taxon>Pleurotineae</taxon>
        <taxon>Pleurotaceae</taxon>
        <taxon>Pleurotus</taxon>
    </lineage>
</organism>
<dbReference type="Proteomes" id="UP000824881">
    <property type="component" value="Unassembled WGS sequence"/>
</dbReference>